<evidence type="ECO:0000313" key="3">
    <source>
        <dbReference type="EMBL" id="AZZ54479.1"/>
    </source>
</evidence>
<sequence length="383" mass="41170">MVDMSWSPTRLYVGHGVADSVISSLVRGRVTLIVTDAFNAFRTATLQAHLQSGMVVIDGPTLGSIERIYHEIGMRSPGAIVAVGGGTVMDSAKLAFAVAASGRSFTQFRRVLQCGGEHATRRDLRRSGGIVVAVPTTVGTASEVSPIACVTTADGHRLVSGDDLRPDFAVIDSTHFDSLSGRKVRDGAYEILLRIAAVAISTTASPLTRRRAVDLGERIVRACIQLAEEEAPDARTDIALIGAESKTSFTGFSSDPHAIYHWYFANELAHAGALSKVEATSALAPTIWRLLEQGHLRLGDQDALRAFWSTMRRMLPLESSRASEWISAFAQYLSIVPPKITAKLASRAADSCIRAWGGSNMALADWDAVSIRALYEETLVSNS</sequence>
<dbReference type="PANTHER" id="PTHR11496:SF83">
    <property type="entry name" value="HYDROXYACID-OXOACID TRANSHYDROGENASE, MITOCHONDRIAL"/>
    <property type="match status" value="1"/>
</dbReference>
<protein>
    <recommendedName>
        <fullName evidence="2">Alcohol dehydrogenase iron-type/glycerol dehydrogenase GldA domain-containing protein</fullName>
    </recommendedName>
</protein>
<name>A0AAD1ELH9_9MICO</name>
<dbReference type="Pfam" id="PF00465">
    <property type="entry name" value="Fe-ADH"/>
    <property type="match status" value="1"/>
</dbReference>
<gene>
    <name evidence="3" type="ORF">C7V51_00175</name>
</gene>
<keyword evidence="1" id="KW-0560">Oxidoreductase</keyword>
<dbReference type="EMBL" id="CP028130">
    <property type="protein sequence ID" value="AZZ54479.1"/>
    <property type="molecule type" value="Genomic_DNA"/>
</dbReference>
<dbReference type="KEGG" id="ria:C7V51_00175"/>
<reference evidence="3 4" key="1">
    <citation type="submission" date="2018-03" db="EMBL/GenBank/DDBJ databases">
        <title>Bacteriophage NCPPB3778 and a type I-E CRISPR drive the evolution of the US Biological Select Agent, Rathayibacter toxicus.</title>
        <authorList>
            <person name="Davis E.W.II."/>
            <person name="Tabima J.F."/>
            <person name="Weisberg A.J."/>
            <person name="Dantas Lopes L."/>
            <person name="Wiseman M.S."/>
            <person name="Wiseman M.S."/>
            <person name="Pupko T."/>
            <person name="Belcher M.S."/>
            <person name="Sechler A.J."/>
            <person name="Tancos M.A."/>
            <person name="Schroeder B.K."/>
            <person name="Murray T.D."/>
            <person name="Luster D.G."/>
            <person name="Schneider W.L."/>
            <person name="Rogers E."/>
            <person name="Andreote F.D."/>
            <person name="Grunwald N.J."/>
            <person name="Putnam M.L."/>
            <person name="Chang J.H."/>
        </authorList>
    </citation>
    <scope>NUCLEOTIDE SEQUENCE [LARGE SCALE GENOMIC DNA]</scope>
    <source>
        <strain evidence="3 4">NCCPB 2253</strain>
    </source>
</reference>
<dbReference type="Gene3D" id="3.40.50.1970">
    <property type="match status" value="1"/>
</dbReference>
<dbReference type="InterPro" id="IPR001670">
    <property type="entry name" value="ADH_Fe/GldA"/>
</dbReference>
<dbReference type="Proteomes" id="UP000283946">
    <property type="component" value="Chromosome"/>
</dbReference>
<accession>A0AAD1ELH9</accession>
<proteinExistence type="predicted"/>
<dbReference type="SUPFAM" id="SSF56796">
    <property type="entry name" value="Dehydroquinate synthase-like"/>
    <property type="match status" value="1"/>
</dbReference>
<evidence type="ECO:0000259" key="2">
    <source>
        <dbReference type="Pfam" id="PF00465"/>
    </source>
</evidence>
<dbReference type="InterPro" id="IPR039697">
    <property type="entry name" value="Alcohol_dehydrogenase_Fe"/>
</dbReference>
<dbReference type="PANTHER" id="PTHR11496">
    <property type="entry name" value="ALCOHOL DEHYDROGENASE"/>
    <property type="match status" value="1"/>
</dbReference>
<feature type="domain" description="Alcohol dehydrogenase iron-type/glycerol dehydrogenase GldA" evidence="2">
    <location>
        <begin position="8"/>
        <end position="172"/>
    </location>
</feature>
<dbReference type="AlphaFoldDB" id="A0AAD1ELH9"/>
<organism evidence="3 4">
    <name type="scientific">Rathayibacter iranicus</name>
    <dbReference type="NCBI Taxonomy" id="59737"/>
    <lineage>
        <taxon>Bacteria</taxon>
        <taxon>Bacillati</taxon>
        <taxon>Actinomycetota</taxon>
        <taxon>Actinomycetes</taxon>
        <taxon>Micrococcales</taxon>
        <taxon>Microbacteriaceae</taxon>
        <taxon>Rathayibacter</taxon>
    </lineage>
</organism>
<dbReference type="GO" id="GO:0004022">
    <property type="term" value="F:alcohol dehydrogenase (NAD+) activity"/>
    <property type="evidence" value="ECO:0007669"/>
    <property type="project" value="TreeGrafter"/>
</dbReference>
<dbReference type="GO" id="GO:0046872">
    <property type="term" value="F:metal ion binding"/>
    <property type="evidence" value="ECO:0007669"/>
    <property type="project" value="InterPro"/>
</dbReference>
<evidence type="ECO:0000313" key="4">
    <source>
        <dbReference type="Proteomes" id="UP000283946"/>
    </source>
</evidence>
<evidence type="ECO:0000256" key="1">
    <source>
        <dbReference type="ARBA" id="ARBA00023002"/>
    </source>
</evidence>
<dbReference type="RefSeq" id="WP_104263677.1">
    <property type="nucleotide sequence ID" value="NZ_CP028130.1"/>
</dbReference>